<dbReference type="InterPro" id="IPR021835">
    <property type="entry name" value="DUF3427"/>
</dbReference>
<dbReference type="Proteomes" id="UP000295210">
    <property type="component" value="Unassembled WGS sequence"/>
</dbReference>
<comment type="caution">
    <text evidence="3">The sequence shown here is derived from an EMBL/GenBank/DDBJ whole genome shotgun (WGS) entry which is preliminary data.</text>
</comment>
<dbReference type="GO" id="GO:0016887">
    <property type="term" value="F:ATP hydrolysis activity"/>
    <property type="evidence" value="ECO:0007669"/>
    <property type="project" value="TreeGrafter"/>
</dbReference>
<dbReference type="GO" id="GO:0004386">
    <property type="term" value="F:helicase activity"/>
    <property type="evidence" value="ECO:0007669"/>
    <property type="project" value="UniProtKB-KW"/>
</dbReference>
<keyword evidence="3" id="KW-0067">ATP-binding</keyword>
<dbReference type="EMBL" id="SMGK01000003">
    <property type="protein sequence ID" value="TCK72839.1"/>
    <property type="molecule type" value="Genomic_DNA"/>
</dbReference>
<dbReference type="GO" id="GO:0003677">
    <property type="term" value="F:DNA binding"/>
    <property type="evidence" value="ECO:0007669"/>
    <property type="project" value="InterPro"/>
</dbReference>
<accession>A0A4R1L8Y4</accession>
<evidence type="ECO:0000259" key="2">
    <source>
        <dbReference type="PROSITE" id="PS51194"/>
    </source>
</evidence>
<reference evidence="3 4" key="1">
    <citation type="submission" date="2019-03" db="EMBL/GenBank/DDBJ databases">
        <title>Genomic Encyclopedia of Type Strains, Phase IV (KMG-IV): sequencing the most valuable type-strain genomes for metagenomic binning, comparative biology and taxonomic classification.</title>
        <authorList>
            <person name="Goeker M."/>
        </authorList>
    </citation>
    <scope>NUCLEOTIDE SEQUENCE [LARGE SCALE GENOMIC DNA]</scope>
    <source>
        <strain evidence="3 4">DSM 103428</strain>
    </source>
</reference>
<feature type="domain" description="Helicase C-terminal" evidence="2">
    <location>
        <begin position="543"/>
        <end position="692"/>
    </location>
</feature>
<dbReference type="InterPro" id="IPR027417">
    <property type="entry name" value="P-loop_NTPase"/>
</dbReference>
<organism evidence="3 4">
    <name type="scientific">Acidipila rosea</name>
    <dbReference type="NCBI Taxonomy" id="768535"/>
    <lineage>
        <taxon>Bacteria</taxon>
        <taxon>Pseudomonadati</taxon>
        <taxon>Acidobacteriota</taxon>
        <taxon>Terriglobia</taxon>
        <taxon>Terriglobales</taxon>
        <taxon>Acidobacteriaceae</taxon>
        <taxon>Acidipila</taxon>
    </lineage>
</organism>
<dbReference type="SUPFAM" id="SSF56024">
    <property type="entry name" value="Phospholipase D/nuclease"/>
    <property type="match status" value="1"/>
</dbReference>
<evidence type="ECO:0000259" key="1">
    <source>
        <dbReference type="PROSITE" id="PS51192"/>
    </source>
</evidence>
<keyword evidence="3" id="KW-0347">Helicase</keyword>
<protein>
    <submittedName>
        <fullName evidence="3">Superfamily II DNA or RNA helicase</fullName>
    </submittedName>
</protein>
<dbReference type="RefSeq" id="WP_165876782.1">
    <property type="nucleotide sequence ID" value="NZ_SMGK01000003.1"/>
</dbReference>
<dbReference type="SUPFAM" id="SSF52540">
    <property type="entry name" value="P-loop containing nucleoside triphosphate hydrolases"/>
    <property type="match status" value="1"/>
</dbReference>
<dbReference type="Pfam" id="PF00271">
    <property type="entry name" value="Helicase_C"/>
    <property type="match status" value="1"/>
</dbReference>
<dbReference type="AlphaFoldDB" id="A0A4R1L8Y4"/>
<dbReference type="SMART" id="SM00487">
    <property type="entry name" value="DEXDc"/>
    <property type="match status" value="1"/>
</dbReference>
<keyword evidence="3" id="KW-0378">Hydrolase</keyword>
<dbReference type="Pfam" id="PF11907">
    <property type="entry name" value="DUF3427"/>
    <property type="match status" value="1"/>
</dbReference>
<dbReference type="Gene3D" id="3.30.870.10">
    <property type="entry name" value="Endonuclease Chain A"/>
    <property type="match status" value="1"/>
</dbReference>
<dbReference type="SMART" id="SM00490">
    <property type="entry name" value="HELICc"/>
    <property type="match status" value="1"/>
</dbReference>
<dbReference type="GO" id="GO:0005524">
    <property type="term" value="F:ATP binding"/>
    <property type="evidence" value="ECO:0007669"/>
    <property type="project" value="InterPro"/>
</dbReference>
<dbReference type="CDD" id="cd18799">
    <property type="entry name" value="SF2_C_EcoAI-like"/>
    <property type="match status" value="1"/>
</dbReference>
<dbReference type="PROSITE" id="PS51194">
    <property type="entry name" value="HELICASE_CTER"/>
    <property type="match status" value="1"/>
</dbReference>
<dbReference type="PANTHER" id="PTHR47962:SF7">
    <property type="entry name" value="MITOCHONDRIAL ATP-DEPENDENT HELICASE IRC3-RELATED"/>
    <property type="match status" value="1"/>
</dbReference>
<dbReference type="InterPro" id="IPR014001">
    <property type="entry name" value="Helicase_ATP-bd"/>
</dbReference>
<sequence length="1038" mass="119327">MSDLNEGLYDQLITRRVRESLDRQATLGLKSLVEAIEENDHPDYLARHLIRQIKAALHGLPAEDRNRRQIDLANSLLDFVRDPADSIELDPVDVPGQVLRAIYRGADAPKPPSTPLSVTSLLMNALDEPRLGFELEREMATADRVFMVVSFIQWRGWQRLKSAFHELATRQVPIRLLTTTYIGATDFRAIEEISRLPNVELRISLDGRRRRLHAKSWLFQRDNGFSSIYVGSANLSGPALEDGIEWTVKLSEVEAPHIVERFRGAFDSLWCDEEFEQFQPDDEEFCRRVKQSLEYAKRGPGSRDSGPPVFFDLRPHPYQQATIDQLETERIDKGHFRNLVVAPTGTGKTLIAAFDYARQPFSGPRPRLLFLAHREELLRQARDRFRHVLRDESFGDLLGGGEEPSSYEHLFATIQSFRSRGLLETQGETHWEYVVLDEAHHVPAESYREIVASLRPRILLGLTATPERMDGESILPWFENRIADEMRLWHAIERQYLVPFDYYGVHDGTDLTGLTWSRGSYAIGELEQRYLGNMRRANLIIREFCEFYGDWRLARGLGFCVSISHAQFMAESFRQAGIPALAITSESTDDERAQAATRLRNREVNVLFTVDLFNEGVDIPEADCVLFLRPTESSTVFLQQLGRGLRLDTGKTTCLVLDFIGNQRREFRFDQRFLALFGGTRQQVIRQIETGITRLPGNCYFRLDKESRKVVLENLKAQLQVSRARMVAELNALAGHLGRRPTLIEYLAETHYELSDIYKPSIGGWYVLLNEGRFLEEPPTEADILLSKRFQLLLHIDSTRRLRFYLDQLSARHVGLESIPPLQQRMVQMLTFRLLQSEARQKDTDWDAGLVRLQQNNSARAELQELCEALLDIVKLHTDERPLMDECPLFLHRRYTREEVLVGLGLPNLVGARHTQTGRLWIESSNTEILFVTLDKSEKTFSPSTRYEDFALSPTRFHWQSQSTTGENSPTGQRYSRQRENGASFLLFVRPKKGDSFVFLGPLRYVSHSGSRPMSIYWDLDFPMPAWFFELCASLRAA</sequence>
<dbReference type="PROSITE" id="PS51192">
    <property type="entry name" value="HELICASE_ATP_BIND_1"/>
    <property type="match status" value="1"/>
</dbReference>
<dbReference type="InterPro" id="IPR001650">
    <property type="entry name" value="Helicase_C-like"/>
</dbReference>
<feature type="domain" description="Helicase ATP-binding" evidence="1">
    <location>
        <begin position="329"/>
        <end position="484"/>
    </location>
</feature>
<gene>
    <name evidence="3" type="ORF">C7378_2432</name>
</gene>
<name>A0A4R1L8Y4_9BACT</name>
<keyword evidence="3" id="KW-0547">Nucleotide-binding</keyword>
<dbReference type="InterPro" id="IPR006935">
    <property type="entry name" value="Helicase/UvrB_N"/>
</dbReference>
<keyword evidence="4" id="KW-1185">Reference proteome</keyword>
<proteinExistence type="predicted"/>
<dbReference type="PANTHER" id="PTHR47962">
    <property type="entry name" value="ATP-DEPENDENT HELICASE LHR-RELATED-RELATED"/>
    <property type="match status" value="1"/>
</dbReference>
<evidence type="ECO:0000313" key="3">
    <source>
        <dbReference type="EMBL" id="TCK72839.1"/>
    </source>
</evidence>
<evidence type="ECO:0000313" key="4">
    <source>
        <dbReference type="Proteomes" id="UP000295210"/>
    </source>
</evidence>
<dbReference type="CDD" id="cd18032">
    <property type="entry name" value="DEXHc_RE_I_III_res"/>
    <property type="match status" value="1"/>
</dbReference>
<dbReference type="Gene3D" id="3.40.50.300">
    <property type="entry name" value="P-loop containing nucleotide triphosphate hydrolases"/>
    <property type="match status" value="2"/>
</dbReference>
<dbReference type="Pfam" id="PF04851">
    <property type="entry name" value="ResIII"/>
    <property type="match status" value="1"/>
</dbReference>
<dbReference type="InterPro" id="IPR052511">
    <property type="entry name" value="ATP-dep_Helicase"/>
</dbReference>